<proteinExistence type="inferred from homology"/>
<dbReference type="InterPro" id="IPR047187">
    <property type="entry name" value="SF1_C_Upf1"/>
</dbReference>
<evidence type="ECO:0000256" key="3">
    <source>
        <dbReference type="ARBA" id="ARBA00022801"/>
    </source>
</evidence>
<evidence type="ECO:0000259" key="8">
    <source>
        <dbReference type="Pfam" id="PF13087"/>
    </source>
</evidence>
<dbReference type="InterPro" id="IPR050534">
    <property type="entry name" value="Coronavir_polyprotein_1ab"/>
</dbReference>
<dbReference type="GO" id="GO:0043139">
    <property type="term" value="F:5'-3' DNA helicase activity"/>
    <property type="evidence" value="ECO:0007669"/>
    <property type="project" value="TreeGrafter"/>
</dbReference>
<gene>
    <name evidence="9" type="ORF">A6R73_04555</name>
</gene>
<evidence type="ECO:0000256" key="2">
    <source>
        <dbReference type="ARBA" id="ARBA00022741"/>
    </source>
</evidence>
<dbReference type="Pfam" id="PF13086">
    <property type="entry name" value="AAA_11"/>
    <property type="match status" value="1"/>
</dbReference>
<sequence>MVSIQVGGKDKTAEIKSWSIWSDKDEGLQLKCSYFNGEKALHPLSDCRISPVRELGGMFLTKTGSTVVTPIAKATIYGEQYAVVHYPDNDKPIIHRMDRIGFATPTAMKDTPVFRYFAAVANARQDHAESEGDRKIYANIVHQLGKLPASADTALQAYCTGRNGALTPGQGLIYPFGLNESQLAAVEQAFRAQVSVIEGPPGTGKTQTILNILANILLRRQTVAVLSNNNAAVENVYEKLEKCGLGYLVAKLGNQGNREEFFADLPSWPSCEPESAPPLEEIQALLARLKQHLHDHNRVAQLQVEIDELTIERRYLQQWQAESGVQAATALDKYGLSPRKTADLMAYLAHLGEQRIRLKDRVELLFNFRIFRTKPFAQGDARLSVFHALQMHYYDKALRDKEAELKACRDSLNRGDFDASLEQLKTASMRHLKQHLQNLPRPSENFDAKTYRDRQQFDAFMQRFPILGSGTHSIVNSIAPGAILDYVIIDEASLQDIVPGILPLGCAKNLIVVGDNRQLAHIPVVLGLPAPAEAYDCERYSLLDSCIGVFKEALPRTLLKEHYRCHPRIIQFCNQQFYDNALVPMTEDRGEAPLRLVVTAKGNHARQNTNLRELDSLLKLLDDAGEPVGLDGDGRGFIAPFRAQVNLSGTCLPADFVKDTVHKFQGRECDEIVFSTVLDKKRYNQERKRLDFVDDPRMINVAVSRAKHRFTLVTGEEVFTGNNGHIAALMRYIAYYARDEDLVRAPVVSAFDLLYREYDQSLARLNARLRSEDSRYRSEQIAAQLLREALSGPECDALMWHDQVKLDQVASPSNPDLTQRERAFMARASCDFVLYFKVGKIPLGVIEVDGGSHDRPDQLARDALKNGILAKSGIAILRLRTVESRIEERIADFIAQWASPALGAQGVGASRCG</sequence>
<feature type="domain" description="DNA2/NAM7 helicase helicase" evidence="7">
    <location>
        <begin position="178"/>
        <end position="520"/>
    </location>
</feature>
<keyword evidence="4 9" id="KW-0347">Helicase</keyword>
<accession>A0A199NYR7</accession>
<dbReference type="PANTHER" id="PTHR43788:SF8">
    <property type="entry name" value="DNA-BINDING PROTEIN SMUBP-2"/>
    <property type="match status" value="1"/>
</dbReference>
<keyword evidence="5" id="KW-0067">ATP-binding</keyword>
<evidence type="ECO:0000259" key="7">
    <source>
        <dbReference type="Pfam" id="PF13086"/>
    </source>
</evidence>
<evidence type="ECO:0000259" key="6">
    <source>
        <dbReference type="Pfam" id="PF10881"/>
    </source>
</evidence>
<evidence type="ECO:0000256" key="1">
    <source>
        <dbReference type="ARBA" id="ARBA00007913"/>
    </source>
</evidence>
<dbReference type="Pfam" id="PF10881">
    <property type="entry name" value="DUF2726"/>
    <property type="match status" value="1"/>
</dbReference>
<feature type="domain" description="DUF2726" evidence="6">
    <location>
        <begin position="803"/>
        <end position="894"/>
    </location>
</feature>
<organism evidence="9 10">
    <name type="scientific">Xanthomonas graminis pv. poae</name>
    <dbReference type="NCBI Taxonomy" id="227946"/>
    <lineage>
        <taxon>Bacteria</taxon>
        <taxon>Pseudomonadati</taxon>
        <taxon>Pseudomonadota</taxon>
        <taxon>Gammaproteobacteria</taxon>
        <taxon>Lysobacterales</taxon>
        <taxon>Lysobacteraceae</taxon>
        <taxon>Xanthomonas</taxon>
        <taxon>Xanthomonas translucens group</taxon>
        <taxon>Xanthomonas graminis</taxon>
    </lineage>
</organism>
<dbReference type="CDD" id="cd18808">
    <property type="entry name" value="SF1_C_Upf1"/>
    <property type="match status" value="1"/>
</dbReference>
<reference evidence="9 10" key="1">
    <citation type="submission" date="2016-04" db="EMBL/GenBank/DDBJ databases">
        <title>Xanthomonas translucens phylogeny.</title>
        <authorList>
            <person name="Langlois P."/>
        </authorList>
    </citation>
    <scope>NUCLEOTIDE SEQUENCE [LARGE SCALE GENOMIC DNA]</scope>
    <source>
        <strain evidence="9 10">B99</strain>
    </source>
</reference>
<dbReference type="GO" id="GO:0005524">
    <property type="term" value="F:ATP binding"/>
    <property type="evidence" value="ECO:0007669"/>
    <property type="project" value="UniProtKB-KW"/>
</dbReference>
<dbReference type="GO" id="GO:0016787">
    <property type="term" value="F:hydrolase activity"/>
    <property type="evidence" value="ECO:0007669"/>
    <property type="project" value="UniProtKB-KW"/>
</dbReference>
<keyword evidence="3" id="KW-0378">Hydrolase</keyword>
<protein>
    <submittedName>
        <fullName evidence="9">Helicase</fullName>
    </submittedName>
</protein>
<comment type="caution">
    <text evidence="9">The sequence shown here is derived from an EMBL/GenBank/DDBJ whole genome shotgun (WGS) entry which is preliminary data.</text>
</comment>
<dbReference type="InterPro" id="IPR027417">
    <property type="entry name" value="P-loop_NTPase"/>
</dbReference>
<dbReference type="PANTHER" id="PTHR43788">
    <property type="entry name" value="DNA2/NAM7 HELICASE FAMILY MEMBER"/>
    <property type="match status" value="1"/>
</dbReference>
<evidence type="ECO:0000256" key="4">
    <source>
        <dbReference type="ARBA" id="ARBA00022806"/>
    </source>
</evidence>
<keyword evidence="2" id="KW-0547">Nucleotide-binding</keyword>
<dbReference type="InterPro" id="IPR041677">
    <property type="entry name" value="DNA2/NAM7_AAA_11"/>
</dbReference>
<dbReference type="SUPFAM" id="SSF52540">
    <property type="entry name" value="P-loop containing nucleoside triphosphate hydrolases"/>
    <property type="match status" value="1"/>
</dbReference>
<comment type="similarity">
    <text evidence="1">Belongs to the DNA2/NAM7 helicase family.</text>
</comment>
<evidence type="ECO:0000313" key="10">
    <source>
        <dbReference type="Proteomes" id="UP000093858"/>
    </source>
</evidence>
<dbReference type="Proteomes" id="UP000093858">
    <property type="component" value="Unassembled WGS sequence"/>
</dbReference>
<evidence type="ECO:0000313" key="9">
    <source>
        <dbReference type="EMBL" id="OAX54159.1"/>
    </source>
</evidence>
<feature type="domain" description="DNA2/NAM7 helicase-like C-terminal" evidence="8">
    <location>
        <begin position="554"/>
        <end position="714"/>
    </location>
</feature>
<dbReference type="EMBL" id="LWSU01000243">
    <property type="protein sequence ID" value="OAX54159.1"/>
    <property type="molecule type" value="Genomic_DNA"/>
</dbReference>
<dbReference type="InterPro" id="IPR024402">
    <property type="entry name" value="DUF2726"/>
</dbReference>
<dbReference type="RefSeq" id="WP_064541081.1">
    <property type="nucleotide sequence ID" value="NZ_LWSU01000243.1"/>
</dbReference>
<dbReference type="AlphaFoldDB" id="A0A199NYR7"/>
<dbReference type="Pfam" id="PF13087">
    <property type="entry name" value="AAA_12"/>
    <property type="match status" value="1"/>
</dbReference>
<evidence type="ECO:0000256" key="5">
    <source>
        <dbReference type="ARBA" id="ARBA00022840"/>
    </source>
</evidence>
<dbReference type="Gene3D" id="3.40.50.300">
    <property type="entry name" value="P-loop containing nucleotide triphosphate hydrolases"/>
    <property type="match status" value="3"/>
</dbReference>
<name>A0A199NYR7_9XANT</name>
<dbReference type="InterPro" id="IPR041679">
    <property type="entry name" value="DNA2/NAM7-like_C"/>
</dbReference>